<dbReference type="EMBL" id="BGZK01005908">
    <property type="protein sequence ID" value="GBP15965.1"/>
    <property type="molecule type" value="Genomic_DNA"/>
</dbReference>
<organism evidence="2 3">
    <name type="scientific">Eumeta variegata</name>
    <name type="common">Bagworm moth</name>
    <name type="synonym">Eumeta japonica</name>
    <dbReference type="NCBI Taxonomy" id="151549"/>
    <lineage>
        <taxon>Eukaryota</taxon>
        <taxon>Metazoa</taxon>
        <taxon>Ecdysozoa</taxon>
        <taxon>Arthropoda</taxon>
        <taxon>Hexapoda</taxon>
        <taxon>Insecta</taxon>
        <taxon>Pterygota</taxon>
        <taxon>Neoptera</taxon>
        <taxon>Endopterygota</taxon>
        <taxon>Lepidoptera</taxon>
        <taxon>Glossata</taxon>
        <taxon>Ditrysia</taxon>
        <taxon>Tineoidea</taxon>
        <taxon>Psychidae</taxon>
        <taxon>Oiketicinae</taxon>
        <taxon>Eumeta</taxon>
    </lineage>
</organism>
<evidence type="ECO:0000313" key="2">
    <source>
        <dbReference type="EMBL" id="GBP15965.1"/>
    </source>
</evidence>
<gene>
    <name evidence="2" type="ORF">EVAR_67349_1</name>
</gene>
<comment type="caution">
    <text evidence="2">The sequence shown here is derived from an EMBL/GenBank/DDBJ whole genome shotgun (WGS) entry which is preliminary data.</text>
</comment>
<dbReference type="AlphaFoldDB" id="A0A4C1TPS1"/>
<dbReference type="OrthoDB" id="8165066at2759"/>
<feature type="region of interest" description="Disordered" evidence="1">
    <location>
        <begin position="14"/>
        <end position="66"/>
    </location>
</feature>
<evidence type="ECO:0000313" key="3">
    <source>
        <dbReference type="Proteomes" id="UP000299102"/>
    </source>
</evidence>
<reference evidence="2 3" key="1">
    <citation type="journal article" date="2019" name="Commun. Biol.">
        <title>The bagworm genome reveals a unique fibroin gene that provides high tensile strength.</title>
        <authorList>
            <person name="Kono N."/>
            <person name="Nakamura H."/>
            <person name="Ohtoshi R."/>
            <person name="Tomita M."/>
            <person name="Numata K."/>
            <person name="Arakawa K."/>
        </authorList>
    </citation>
    <scope>NUCLEOTIDE SEQUENCE [LARGE SCALE GENOMIC DNA]</scope>
</reference>
<proteinExistence type="predicted"/>
<keyword evidence="3" id="KW-1185">Reference proteome</keyword>
<accession>A0A4C1TPS1</accession>
<feature type="compositionally biased region" description="Polar residues" evidence="1">
    <location>
        <begin position="45"/>
        <end position="61"/>
    </location>
</feature>
<evidence type="ECO:0000256" key="1">
    <source>
        <dbReference type="SAM" id="MobiDB-lite"/>
    </source>
</evidence>
<name>A0A4C1TPS1_EUMVA</name>
<protein>
    <submittedName>
        <fullName evidence="2">Uncharacterized protein</fullName>
    </submittedName>
</protein>
<sequence length="182" mass="19661">MYVDSAEASTIITHASYHEIPPQKAGGAQNKKQNIKENKDKLCNEANTSESSTVFSVNNSQEARDGKQILPADTETISSRAEKQITKSFHKKKDRGCSQIKISSNGIESPGKVDTVLTMLPCKTSKEGELILLAHTGADSNIVKEEAINVLSVENIPVVRKEKNALAKVASAAEIDVGENLK</sequence>
<dbReference type="Proteomes" id="UP000299102">
    <property type="component" value="Unassembled WGS sequence"/>
</dbReference>
<feature type="compositionally biased region" description="Basic and acidic residues" evidence="1">
    <location>
        <begin position="34"/>
        <end position="43"/>
    </location>
</feature>